<accession>A0ABX4SFL5</accession>
<evidence type="ECO:0000313" key="3">
    <source>
        <dbReference type="Proteomes" id="UP000234904"/>
    </source>
</evidence>
<organism evidence="2 3">
    <name type="scientific">Gardnerella pickettii</name>
    <dbReference type="NCBI Taxonomy" id="2914924"/>
    <lineage>
        <taxon>Bacteria</taxon>
        <taxon>Bacillati</taxon>
        <taxon>Actinomycetota</taxon>
        <taxon>Actinomycetes</taxon>
        <taxon>Bifidobacteriales</taxon>
        <taxon>Bifidobacteriaceae</taxon>
        <taxon>Gardnerella</taxon>
    </lineage>
</organism>
<comment type="caution">
    <text evidence="2">The sequence shown here is derived from an EMBL/GenBank/DDBJ whole genome shotgun (WGS) entry which is preliminary data.</text>
</comment>
<proteinExistence type="predicted"/>
<evidence type="ECO:0000313" key="2">
    <source>
        <dbReference type="EMBL" id="PKZ52789.1"/>
    </source>
</evidence>
<keyword evidence="3" id="KW-1185">Reference proteome</keyword>
<protein>
    <submittedName>
        <fullName evidence="2">Uncharacterized protein</fullName>
    </submittedName>
</protein>
<sequence length="113" mass="12661">MIRGHHLQSAAAKLDLAQADLQTQIANAVCVFLTQIRYICLARDANITQAIQVSSKSLKKIKRSPVGKRKPTGAERKREEGFSYGVRERTSLMEEPSAIFIITTFFSQNTHIN</sequence>
<dbReference type="EMBL" id="PKJE01000006">
    <property type="protein sequence ID" value="PKZ52789.1"/>
    <property type="molecule type" value="Genomic_DNA"/>
</dbReference>
<feature type="region of interest" description="Disordered" evidence="1">
    <location>
        <begin position="62"/>
        <end position="81"/>
    </location>
</feature>
<evidence type="ECO:0000256" key="1">
    <source>
        <dbReference type="SAM" id="MobiDB-lite"/>
    </source>
</evidence>
<name>A0ABX4SFL5_9BIFI</name>
<dbReference type="Proteomes" id="UP000234904">
    <property type="component" value="Unassembled WGS sequence"/>
</dbReference>
<feature type="compositionally biased region" description="Basic and acidic residues" evidence="1">
    <location>
        <begin position="72"/>
        <end position="81"/>
    </location>
</feature>
<gene>
    <name evidence="2" type="ORF">CYJ70_06485</name>
</gene>
<feature type="compositionally biased region" description="Basic residues" evidence="1">
    <location>
        <begin position="62"/>
        <end position="71"/>
    </location>
</feature>
<reference evidence="2 3" key="1">
    <citation type="submission" date="2017-12" db="EMBL/GenBank/DDBJ databases">
        <title>Phylogenetic diversity of female urinary microbiome.</title>
        <authorList>
            <person name="Thomas-White K."/>
            <person name="Wolfe A.J."/>
        </authorList>
    </citation>
    <scope>NUCLEOTIDE SEQUENCE [LARGE SCALE GENOMIC DNA]</scope>
    <source>
        <strain evidence="2 3">UMB0833</strain>
    </source>
</reference>